<dbReference type="Pfam" id="PF01381">
    <property type="entry name" value="HTH_3"/>
    <property type="match status" value="1"/>
</dbReference>
<keyword evidence="4" id="KW-1185">Reference proteome</keyword>
<dbReference type="PANTHER" id="PTHR46797">
    <property type="entry name" value="HTH-TYPE TRANSCRIPTIONAL REGULATOR"/>
    <property type="match status" value="1"/>
</dbReference>
<dbReference type="AlphaFoldDB" id="A0A4R3K3W6"/>
<dbReference type="InterPro" id="IPR001387">
    <property type="entry name" value="Cro/C1-type_HTH"/>
</dbReference>
<dbReference type="InterPro" id="IPR050807">
    <property type="entry name" value="TransReg_Diox_bact_type"/>
</dbReference>
<evidence type="ECO:0000256" key="1">
    <source>
        <dbReference type="ARBA" id="ARBA00023125"/>
    </source>
</evidence>
<dbReference type="SMART" id="SM00530">
    <property type="entry name" value="HTH_XRE"/>
    <property type="match status" value="1"/>
</dbReference>
<dbReference type="CDD" id="cd00093">
    <property type="entry name" value="HTH_XRE"/>
    <property type="match status" value="1"/>
</dbReference>
<dbReference type="OrthoDB" id="1629646at2"/>
<evidence type="ECO:0000313" key="3">
    <source>
        <dbReference type="EMBL" id="TCS77341.1"/>
    </source>
</evidence>
<dbReference type="PANTHER" id="PTHR46797:SF1">
    <property type="entry name" value="METHYLPHOSPHONATE SYNTHASE"/>
    <property type="match status" value="1"/>
</dbReference>
<dbReference type="RefSeq" id="WP_132550879.1">
    <property type="nucleotide sequence ID" value="NZ_SMAA01000016.1"/>
</dbReference>
<feature type="domain" description="HTH cro/C1-type" evidence="2">
    <location>
        <begin position="13"/>
        <end position="69"/>
    </location>
</feature>
<dbReference type="SUPFAM" id="SSF47413">
    <property type="entry name" value="lambda repressor-like DNA-binding domains"/>
    <property type="match status" value="1"/>
</dbReference>
<organism evidence="3 4">
    <name type="scientific">Pectinatus cerevisiiphilus</name>
    <dbReference type="NCBI Taxonomy" id="86956"/>
    <lineage>
        <taxon>Bacteria</taxon>
        <taxon>Bacillati</taxon>
        <taxon>Bacillota</taxon>
        <taxon>Negativicutes</taxon>
        <taxon>Selenomonadales</taxon>
        <taxon>Selenomonadaceae</taxon>
        <taxon>Pectinatus</taxon>
    </lineage>
</organism>
<sequence>MSATLARRIGLRIAYYRKLQGYTQQQLAQKTDISFSYLGKIECGALKNCASLPLLMKIASGLDISLMDLLNDKLNDNL</sequence>
<reference evidence="3 4" key="1">
    <citation type="submission" date="2019-03" db="EMBL/GenBank/DDBJ databases">
        <title>Genomic Encyclopedia of Type Strains, Phase IV (KMG-IV): sequencing the most valuable type-strain genomes for metagenomic binning, comparative biology and taxonomic classification.</title>
        <authorList>
            <person name="Goeker M."/>
        </authorList>
    </citation>
    <scope>NUCLEOTIDE SEQUENCE [LARGE SCALE GENOMIC DNA]</scope>
    <source>
        <strain evidence="3 4">DSM 20467</strain>
    </source>
</reference>
<dbReference type="GO" id="GO:0003700">
    <property type="term" value="F:DNA-binding transcription factor activity"/>
    <property type="evidence" value="ECO:0007669"/>
    <property type="project" value="TreeGrafter"/>
</dbReference>
<name>A0A4R3K3W6_9FIRM</name>
<dbReference type="Gene3D" id="1.10.260.40">
    <property type="entry name" value="lambda repressor-like DNA-binding domains"/>
    <property type="match status" value="1"/>
</dbReference>
<dbReference type="Proteomes" id="UP000295188">
    <property type="component" value="Unassembled WGS sequence"/>
</dbReference>
<protein>
    <submittedName>
        <fullName evidence="3">Helix-turn-helix protein</fullName>
    </submittedName>
</protein>
<accession>A0A4R3K3W6</accession>
<evidence type="ECO:0000259" key="2">
    <source>
        <dbReference type="PROSITE" id="PS50943"/>
    </source>
</evidence>
<proteinExistence type="predicted"/>
<dbReference type="PROSITE" id="PS50943">
    <property type="entry name" value="HTH_CROC1"/>
    <property type="match status" value="1"/>
</dbReference>
<dbReference type="EMBL" id="SMAA01000016">
    <property type="protein sequence ID" value="TCS77341.1"/>
    <property type="molecule type" value="Genomic_DNA"/>
</dbReference>
<dbReference type="InterPro" id="IPR010982">
    <property type="entry name" value="Lambda_DNA-bd_dom_sf"/>
</dbReference>
<gene>
    <name evidence="3" type="ORF">EDC37_1165</name>
</gene>
<dbReference type="GO" id="GO:0003677">
    <property type="term" value="F:DNA binding"/>
    <property type="evidence" value="ECO:0007669"/>
    <property type="project" value="UniProtKB-KW"/>
</dbReference>
<keyword evidence="1" id="KW-0238">DNA-binding</keyword>
<evidence type="ECO:0000313" key="4">
    <source>
        <dbReference type="Proteomes" id="UP000295188"/>
    </source>
</evidence>
<dbReference type="GO" id="GO:0005829">
    <property type="term" value="C:cytosol"/>
    <property type="evidence" value="ECO:0007669"/>
    <property type="project" value="TreeGrafter"/>
</dbReference>
<comment type="caution">
    <text evidence="3">The sequence shown here is derived from an EMBL/GenBank/DDBJ whole genome shotgun (WGS) entry which is preliminary data.</text>
</comment>